<dbReference type="InterPro" id="IPR050701">
    <property type="entry name" value="Histone_Mod_Regulator"/>
</dbReference>
<dbReference type="Gene3D" id="2.30.30.1150">
    <property type="match status" value="2"/>
</dbReference>
<dbReference type="SMART" id="SM00249">
    <property type="entry name" value="PHD"/>
    <property type="match status" value="4"/>
</dbReference>
<dbReference type="InterPro" id="IPR034732">
    <property type="entry name" value="EPHD"/>
</dbReference>
<feature type="compositionally biased region" description="Low complexity" evidence="6">
    <location>
        <begin position="826"/>
        <end position="844"/>
    </location>
</feature>
<dbReference type="GO" id="GO:0008270">
    <property type="term" value="F:zinc ion binding"/>
    <property type="evidence" value="ECO:0007669"/>
    <property type="project" value="UniProtKB-KW"/>
</dbReference>
<evidence type="ECO:0000256" key="1">
    <source>
        <dbReference type="ARBA" id="ARBA00022723"/>
    </source>
</evidence>
<feature type="domain" description="PHD-type" evidence="7">
    <location>
        <begin position="126"/>
        <end position="186"/>
    </location>
</feature>
<dbReference type="GO" id="GO:0006357">
    <property type="term" value="P:regulation of transcription by RNA polymerase II"/>
    <property type="evidence" value="ECO:0007669"/>
    <property type="project" value="TreeGrafter"/>
</dbReference>
<feature type="domain" description="PHD-type" evidence="8">
    <location>
        <begin position="189"/>
        <end position="306"/>
    </location>
</feature>
<keyword evidence="1" id="KW-0479">Metal-binding</keyword>
<dbReference type="InterPro" id="IPR017956">
    <property type="entry name" value="AT_hook_DNA-bd_motif"/>
</dbReference>
<dbReference type="Pfam" id="PF13832">
    <property type="entry name" value="zf-HC5HC2H_2"/>
    <property type="match status" value="1"/>
</dbReference>
<dbReference type="PANTHER" id="PTHR13793">
    <property type="entry name" value="PHD FINGER PROTEINS"/>
    <property type="match status" value="1"/>
</dbReference>
<feature type="region of interest" description="Disordered" evidence="6">
    <location>
        <begin position="779"/>
        <end position="812"/>
    </location>
</feature>
<gene>
    <name evidence="9" type="primary">Phf14_1</name>
    <name evidence="9" type="ORF">FJT64_004564</name>
</gene>
<dbReference type="PANTHER" id="PTHR13793:SF150">
    <property type="entry name" value="PHD FINGER PROTEIN 14"/>
    <property type="match status" value="1"/>
</dbReference>
<feature type="compositionally biased region" description="Basic and acidic residues" evidence="6">
    <location>
        <begin position="1138"/>
        <end position="1154"/>
    </location>
</feature>
<evidence type="ECO:0000259" key="7">
    <source>
        <dbReference type="PROSITE" id="PS50016"/>
    </source>
</evidence>
<evidence type="ECO:0000256" key="6">
    <source>
        <dbReference type="SAM" id="MobiDB-lite"/>
    </source>
</evidence>
<feature type="compositionally biased region" description="Low complexity" evidence="6">
    <location>
        <begin position="1384"/>
        <end position="1401"/>
    </location>
</feature>
<feature type="region of interest" description="Disordered" evidence="6">
    <location>
        <begin position="862"/>
        <end position="918"/>
    </location>
</feature>
<name>A0A6A4VPG5_AMPAM</name>
<dbReference type="InterPro" id="IPR019787">
    <property type="entry name" value="Znf_PHD-finger"/>
</dbReference>
<evidence type="ECO:0000256" key="2">
    <source>
        <dbReference type="ARBA" id="ARBA00022771"/>
    </source>
</evidence>
<dbReference type="SUPFAM" id="SSF57903">
    <property type="entry name" value="FYVE/PHD zinc finger"/>
    <property type="match status" value="3"/>
</dbReference>
<feature type="domain" description="PHD-type" evidence="7">
    <location>
        <begin position="534"/>
        <end position="588"/>
    </location>
</feature>
<feature type="compositionally biased region" description="Acidic residues" evidence="6">
    <location>
        <begin position="54"/>
        <end position="101"/>
    </location>
</feature>
<evidence type="ECO:0000256" key="5">
    <source>
        <dbReference type="SAM" id="Coils"/>
    </source>
</evidence>
<dbReference type="InterPro" id="IPR013083">
    <property type="entry name" value="Znf_RING/FYVE/PHD"/>
</dbReference>
<evidence type="ECO:0000259" key="8">
    <source>
        <dbReference type="PROSITE" id="PS51805"/>
    </source>
</evidence>
<feature type="compositionally biased region" description="Low complexity" evidence="6">
    <location>
        <begin position="1037"/>
        <end position="1047"/>
    </location>
</feature>
<dbReference type="EMBL" id="VIIS01001447">
    <property type="protein sequence ID" value="KAF0298067.1"/>
    <property type="molecule type" value="Genomic_DNA"/>
</dbReference>
<keyword evidence="5" id="KW-0175">Coiled coil</keyword>
<dbReference type="CDD" id="cd15563">
    <property type="entry name" value="PHD3_PHF14"/>
    <property type="match status" value="1"/>
</dbReference>
<keyword evidence="10" id="KW-1185">Reference proteome</keyword>
<dbReference type="PROSITE" id="PS51805">
    <property type="entry name" value="EPHD"/>
    <property type="match status" value="1"/>
</dbReference>
<feature type="region of interest" description="Disordered" evidence="6">
    <location>
        <begin position="826"/>
        <end position="849"/>
    </location>
</feature>
<feature type="compositionally biased region" description="Pro residues" evidence="6">
    <location>
        <begin position="1053"/>
        <end position="1068"/>
    </location>
</feature>
<feature type="coiled-coil region" evidence="5">
    <location>
        <begin position="430"/>
        <end position="457"/>
    </location>
</feature>
<feature type="compositionally biased region" description="Low complexity" evidence="6">
    <location>
        <begin position="954"/>
        <end position="991"/>
    </location>
</feature>
<feature type="compositionally biased region" description="Polar residues" evidence="6">
    <location>
        <begin position="638"/>
        <end position="651"/>
    </location>
</feature>
<feature type="region of interest" description="Disordered" evidence="6">
    <location>
        <begin position="591"/>
        <end position="665"/>
    </location>
</feature>
<feature type="domain" description="PHD-type" evidence="7">
    <location>
        <begin position="1290"/>
        <end position="1343"/>
    </location>
</feature>
<dbReference type="OrthoDB" id="336088at2759"/>
<keyword evidence="3" id="KW-0862">Zinc</keyword>
<feature type="compositionally biased region" description="Low complexity" evidence="6">
    <location>
        <begin position="1347"/>
        <end position="1373"/>
    </location>
</feature>
<protein>
    <submittedName>
        <fullName evidence="9">PHD finger protein 14</fullName>
    </submittedName>
</protein>
<feature type="compositionally biased region" description="Low complexity" evidence="6">
    <location>
        <begin position="1069"/>
        <end position="1088"/>
    </location>
</feature>
<feature type="compositionally biased region" description="Pro residues" evidence="6">
    <location>
        <begin position="1402"/>
        <end position="1423"/>
    </location>
</feature>
<dbReference type="Proteomes" id="UP000440578">
    <property type="component" value="Unassembled WGS sequence"/>
</dbReference>
<feature type="region of interest" description="Disordered" evidence="6">
    <location>
        <begin position="1346"/>
        <end position="1462"/>
    </location>
</feature>
<feature type="compositionally biased region" description="Low complexity" evidence="6">
    <location>
        <begin position="1160"/>
        <end position="1212"/>
    </location>
</feature>
<comment type="caution">
    <text evidence="9">The sequence shown here is derived from an EMBL/GenBank/DDBJ whole genome shotgun (WGS) entry which is preliminary data.</text>
</comment>
<feature type="region of interest" description="Disordered" evidence="6">
    <location>
        <begin position="14"/>
        <end position="103"/>
    </location>
</feature>
<keyword evidence="2 4" id="KW-0863">Zinc-finger</keyword>
<sequence>MPGKIDAVGFLIKAMVERDPSKRRVKPSQQALEEFEGMTLEDSSDDSDYKVDEKDEDDDGDSNFSGDDDDDDDGDADKDKEEESDSDESGGEDEGDGEEADVSVSELLSRAARDAPAGSKVPVKRIKVCSICLGDRSSDQNEIVECDSCHVTVHEGCNGISESHSSGSSASSDPTEPWFCDACRAGATRFECDLCPNTGGLLKETDAGRWVHLVCALYVPGVAFSDVDRLTGVTLFEIPYTRWGSKVCSVCEDASLARTGVAIQCDAGMCKATFHVTCAQRNGLLQEPRIDEEAADPYFAHCKQHTDKTQIRDRKRNFLAMRLYQRGEHPHKMEPARLQRKLGRVQQKYRDTALTRKPKWTPSMKLPRPVASSPYLLRCLQRRAALMGVDLEQENQAAAAQVTDVSRKWHLPPAFSMEFVSYFLDRSHRMTTMSRSLKELMNEKAALQRQENTLRESYAQMEAGLSELRQAGEQLRSTGLLLHRQLAALAGDKLKLPSVLQQARVRKTSTGRASPLKPSPTKLAGHRPGSRLTMHECIECGSSSEQHLLALCDTCHHHYHLACLDPPLSRMPRKSKTTGWECWRCAAVSSRAQSPDPLPDAPRGTRNRRSRQAAAVNMQPQVKLETHLGLDRPAPTTPRRSLSVSAATTPASAIGDDGTPKKKPVRSVYLRKDIKHPGVGRGNAPRAKRKLAAAAAAAGATPVAAHEPVSAPAAAAAATAAAAGNAADPAGQPPLKTNVRLGVRDAITVDDRRISQVMAKSEAACSSVVVIEKLNDAMVSQREPPTSPTAKRRRSRTDSPAAAAPNSASTAAVTNASATAATATDGGATAPAAASGSGAALSPGRPRRYSSIESTIDGILEQVSADPSGGPPTPPPFVYSGRGRPPTLEPLKIKRRGRPPKSPRVEPTAHSPVAPEAPALTESVAAVAVATAAAVDTAPRRGRPPGSRGRGRRVSVPGARPLGRPPAAATAGGPPAVATPGRPPATATPGRPRGRPPGRPFSVRTPGRPRGGGARRRTKAQIEALNQFLARRRAERQSQSEASSAEGGATGSAPPPPPSQNGEHPPPAAAADGAEPPPAAAATLARPTPAKRPRFKPGPKERARLKAARAAAGDGPAGGPVGATGPPLKKPRRRRRTKAEMEAARLLEAQKDGAEPLPVPAVDAEPVPAPAVAAEGPGAAADGPSAAAPAAGLPSAAAPAAGLPSPSSSGRPARQRRTKAEMQLYQEQVLALKQARERHQQQRQKVLARRRRSSGGHVVEVMTDMKIKIRPVVSEAGPATAPSPVAAAAAVVCSNCELAGSAATTVRCDNCGSCYHFSCLVPPVSKTPKRLGYGWLCGNCSGRGRPPAKAFKAEPPSAPAAAAAPDAAAAAAPAPAPDPVPTRVKAPAEAPAEAPVEVPVPAKEPAPQSCPPPPPPPSAPPSAEPAGGEVERQPQQQRRETTAQPSATPAAEAKVDPPPVTE</sequence>
<dbReference type="CDD" id="cd15674">
    <property type="entry name" value="ePHD_PHF14"/>
    <property type="match status" value="1"/>
</dbReference>
<dbReference type="CDD" id="cd15561">
    <property type="entry name" value="PHD1_PHF14"/>
    <property type="match status" value="1"/>
</dbReference>
<accession>A0A6A4VPG5</accession>
<dbReference type="CDD" id="cd15562">
    <property type="entry name" value="PHD2_PHF14"/>
    <property type="match status" value="1"/>
</dbReference>
<feature type="region of interest" description="Disordered" evidence="6">
    <location>
        <begin position="505"/>
        <end position="528"/>
    </location>
</feature>
<dbReference type="Gene3D" id="3.30.40.10">
    <property type="entry name" value="Zinc/RING finger domain, C3HC4 (zinc finger)"/>
    <property type="match status" value="2"/>
</dbReference>
<proteinExistence type="predicted"/>
<dbReference type="InterPro" id="IPR011011">
    <property type="entry name" value="Znf_FYVE_PHD"/>
</dbReference>
<dbReference type="Pfam" id="PF00628">
    <property type="entry name" value="PHD"/>
    <property type="match status" value="3"/>
</dbReference>
<organism evidence="9 10">
    <name type="scientific">Amphibalanus amphitrite</name>
    <name type="common">Striped barnacle</name>
    <name type="synonym">Balanus amphitrite</name>
    <dbReference type="NCBI Taxonomy" id="1232801"/>
    <lineage>
        <taxon>Eukaryota</taxon>
        <taxon>Metazoa</taxon>
        <taxon>Ecdysozoa</taxon>
        <taxon>Arthropoda</taxon>
        <taxon>Crustacea</taxon>
        <taxon>Multicrustacea</taxon>
        <taxon>Cirripedia</taxon>
        <taxon>Thoracica</taxon>
        <taxon>Thoracicalcarea</taxon>
        <taxon>Balanomorpha</taxon>
        <taxon>Balanoidea</taxon>
        <taxon>Balanidae</taxon>
        <taxon>Amphibalaninae</taxon>
        <taxon>Amphibalanus</taxon>
    </lineage>
</organism>
<dbReference type="InterPro" id="IPR001965">
    <property type="entry name" value="Znf_PHD"/>
</dbReference>
<evidence type="ECO:0000256" key="3">
    <source>
        <dbReference type="ARBA" id="ARBA00022833"/>
    </source>
</evidence>
<evidence type="ECO:0000313" key="10">
    <source>
        <dbReference type="Proteomes" id="UP000440578"/>
    </source>
</evidence>
<feature type="compositionally biased region" description="Basic and acidic residues" evidence="6">
    <location>
        <begin position="1429"/>
        <end position="1441"/>
    </location>
</feature>
<feature type="region of interest" description="Disordered" evidence="6">
    <location>
        <begin position="933"/>
        <end position="1218"/>
    </location>
</feature>
<dbReference type="GO" id="GO:0003677">
    <property type="term" value="F:DNA binding"/>
    <property type="evidence" value="ECO:0007669"/>
    <property type="project" value="InterPro"/>
</dbReference>
<dbReference type="PROSITE" id="PS50016">
    <property type="entry name" value="ZF_PHD_2"/>
    <property type="match status" value="3"/>
</dbReference>
<dbReference type="SMART" id="SM00384">
    <property type="entry name" value="AT_hook"/>
    <property type="match status" value="4"/>
</dbReference>
<evidence type="ECO:0000256" key="4">
    <source>
        <dbReference type="PROSITE-ProRule" id="PRU00146"/>
    </source>
</evidence>
<feature type="compositionally biased region" description="Low complexity" evidence="6">
    <location>
        <begin position="798"/>
        <end position="812"/>
    </location>
</feature>
<reference evidence="9 10" key="1">
    <citation type="submission" date="2019-07" db="EMBL/GenBank/DDBJ databases">
        <title>Draft genome assembly of a fouling barnacle, Amphibalanus amphitrite (Darwin, 1854): The first reference genome for Thecostraca.</title>
        <authorList>
            <person name="Kim W."/>
        </authorList>
    </citation>
    <scope>NUCLEOTIDE SEQUENCE [LARGE SCALE GENOMIC DNA]</scope>
    <source>
        <strain evidence="9">SNU_AA5</strain>
        <tissue evidence="9">Soma without cirri and trophi</tissue>
    </source>
</reference>
<evidence type="ECO:0000313" key="9">
    <source>
        <dbReference type="EMBL" id="KAF0298067.1"/>
    </source>
</evidence>